<dbReference type="Proteomes" id="UP000485569">
    <property type="component" value="Unassembled WGS sequence"/>
</dbReference>
<organism evidence="2">
    <name type="scientific">Candidatus Atribacter allofermentans</name>
    <dbReference type="NCBI Taxonomy" id="1852833"/>
    <lineage>
        <taxon>Bacteria</taxon>
        <taxon>Pseudomonadati</taxon>
        <taxon>Atribacterota</taxon>
        <taxon>Atribacteria</taxon>
        <taxon>Atribacterales</taxon>
        <taxon>Atribacteraceae</taxon>
        <taxon>Atribacter</taxon>
    </lineage>
</organism>
<sequence>MRYLPWKLWRNDQAFTLIELLVVFCLFVVFIVMTSGMIFHLSRTADIHANVIEKNETFLSTLDQLKMLIKHGRPLALTQNNYRLRIAMGKNIVEVYPKDSSLLLMHLQSANPIAEHCCLSSPPFELRKLENRKIQVNVSLDFLFSDYSEEHLDLQFLSWCEDEEL</sequence>
<dbReference type="AlphaFoldDB" id="A0A1V5T3W3"/>
<comment type="caution">
    <text evidence="2">The sequence shown here is derived from an EMBL/GenBank/DDBJ whole genome shotgun (WGS) entry which is preliminary data.</text>
</comment>
<accession>A0A1V5T3W3</accession>
<keyword evidence="1" id="KW-1133">Transmembrane helix</keyword>
<keyword evidence="1" id="KW-0472">Membrane</keyword>
<reference evidence="2" key="1">
    <citation type="submission" date="2017-02" db="EMBL/GenBank/DDBJ databases">
        <title>Delving into the versatile metabolic prowess of the omnipresent phylum Bacteroidetes.</title>
        <authorList>
            <person name="Nobu M.K."/>
            <person name="Mei R."/>
            <person name="Narihiro T."/>
            <person name="Kuroda K."/>
            <person name="Liu W.-T."/>
        </authorList>
    </citation>
    <scope>NUCLEOTIDE SEQUENCE</scope>
    <source>
        <strain evidence="2">ADurb.Bin276</strain>
    </source>
</reference>
<gene>
    <name evidence="2" type="ORF">BWY41_00429</name>
</gene>
<evidence type="ECO:0008006" key="3">
    <source>
        <dbReference type="Google" id="ProtNLM"/>
    </source>
</evidence>
<evidence type="ECO:0000313" key="2">
    <source>
        <dbReference type="EMBL" id="OQA60932.1"/>
    </source>
</evidence>
<feature type="transmembrane region" description="Helical" evidence="1">
    <location>
        <begin position="20"/>
        <end position="39"/>
    </location>
</feature>
<dbReference type="EMBL" id="MWBQ01000026">
    <property type="protein sequence ID" value="OQA60932.1"/>
    <property type="molecule type" value="Genomic_DNA"/>
</dbReference>
<protein>
    <recommendedName>
        <fullName evidence="3">Prepilin-type N-terminal cleavage/methylation domain-containing protein</fullName>
    </recommendedName>
</protein>
<name>A0A1V5T3W3_9BACT</name>
<proteinExistence type="predicted"/>
<evidence type="ECO:0000256" key="1">
    <source>
        <dbReference type="SAM" id="Phobius"/>
    </source>
</evidence>
<keyword evidence="1" id="KW-0812">Transmembrane</keyword>